<dbReference type="Gene3D" id="3.60.110.10">
    <property type="entry name" value="Carbon-nitrogen hydrolase"/>
    <property type="match status" value="1"/>
</dbReference>
<evidence type="ECO:0000313" key="12">
    <source>
        <dbReference type="Proteomes" id="UP000288587"/>
    </source>
</evidence>
<keyword evidence="11" id="KW-0449">Lipoprotein</keyword>
<dbReference type="OrthoDB" id="9804277at2"/>
<feature type="transmembrane region" description="Helical" evidence="9">
    <location>
        <begin position="12"/>
        <end position="31"/>
    </location>
</feature>
<dbReference type="GO" id="GO:0016410">
    <property type="term" value="F:N-acyltransferase activity"/>
    <property type="evidence" value="ECO:0007669"/>
    <property type="project" value="UniProtKB-UniRule"/>
</dbReference>
<gene>
    <name evidence="9 11" type="primary">lnt</name>
    <name evidence="11" type="ORF">EOD73_01950</name>
</gene>
<feature type="transmembrane region" description="Helical" evidence="9">
    <location>
        <begin position="198"/>
        <end position="219"/>
    </location>
</feature>
<reference evidence="11 12" key="1">
    <citation type="submission" date="2019-01" db="EMBL/GenBank/DDBJ databases">
        <authorList>
            <person name="Chen W.-M."/>
        </authorList>
    </citation>
    <scope>NUCLEOTIDE SEQUENCE [LARGE SCALE GENOMIC DNA]</scope>
    <source>
        <strain evidence="11 12">CCP-18</strain>
    </source>
</reference>
<dbReference type="SUPFAM" id="SSF56317">
    <property type="entry name" value="Carbon-nitrogen hydrolase"/>
    <property type="match status" value="1"/>
</dbReference>
<feature type="transmembrane region" description="Helical" evidence="9">
    <location>
        <begin position="799"/>
        <end position="818"/>
    </location>
</feature>
<feature type="transmembrane region" description="Helical" evidence="9">
    <location>
        <begin position="502"/>
        <end position="522"/>
    </location>
</feature>
<dbReference type="PROSITE" id="PS50263">
    <property type="entry name" value="CN_HYDROLASE"/>
    <property type="match status" value="1"/>
</dbReference>
<feature type="transmembrane region" description="Helical" evidence="9">
    <location>
        <begin position="127"/>
        <end position="148"/>
    </location>
</feature>
<proteinExistence type="inferred from homology"/>
<feature type="transmembrane region" description="Helical" evidence="9">
    <location>
        <begin position="62"/>
        <end position="81"/>
    </location>
</feature>
<comment type="catalytic activity">
    <reaction evidence="9">
        <text>N-terminal S-1,2-diacyl-sn-glyceryl-L-cysteinyl-[lipoprotein] + a glycerophospholipid = N-acyl-S-1,2-diacyl-sn-glyceryl-L-cysteinyl-[lipoprotein] + a 2-acyl-sn-glycero-3-phospholipid + H(+)</text>
        <dbReference type="Rhea" id="RHEA:48228"/>
        <dbReference type="Rhea" id="RHEA-COMP:14681"/>
        <dbReference type="Rhea" id="RHEA-COMP:14684"/>
        <dbReference type="ChEBI" id="CHEBI:15378"/>
        <dbReference type="ChEBI" id="CHEBI:136912"/>
        <dbReference type="ChEBI" id="CHEBI:140656"/>
        <dbReference type="ChEBI" id="CHEBI:140657"/>
        <dbReference type="ChEBI" id="CHEBI:140660"/>
        <dbReference type="EC" id="2.3.1.269"/>
    </reaction>
</comment>
<evidence type="ECO:0000256" key="7">
    <source>
        <dbReference type="ARBA" id="ARBA00023136"/>
    </source>
</evidence>
<dbReference type="Proteomes" id="UP000288587">
    <property type="component" value="Unassembled WGS sequence"/>
</dbReference>
<dbReference type="InterPro" id="IPR045378">
    <property type="entry name" value="LNT_N"/>
</dbReference>
<feature type="transmembrane region" description="Helical" evidence="9">
    <location>
        <begin position="37"/>
        <end position="55"/>
    </location>
</feature>
<dbReference type="GO" id="GO:0042158">
    <property type="term" value="P:lipoprotein biosynthetic process"/>
    <property type="evidence" value="ECO:0007669"/>
    <property type="project" value="UniProtKB-UniRule"/>
</dbReference>
<feature type="transmembrane region" description="Helical" evidence="9">
    <location>
        <begin position="757"/>
        <end position="778"/>
    </location>
</feature>
<dbReference type="UniPathway" id="UPA00666"/>
<evidence type="ECO:0000256" key="3">
    <source>
        <dbReference type="ARBA" id="ARBA00022475"/>
    </source>
</evidence>
<dbReference type="RefSeq" id="WP_127680357.1">
    <property type="nucleotide sequence ID" value="NZ_SACM01000001.1"/>
</dbReference>
<comment type="subcellular location">
    <subcellularLocation>
        <location evidence="1 9">Cell membrane</location>
        <topology evidence="1 9">Multi-pass membrane protein</topology>
    </subcellularLocation>
</comment>
<comment type="function">
    <text evidence="9">Catalyzes the phospholipid dependent N-acylation of the N-terminal cysteine of apolipoprotein, the last step in lipoprotein maturation.</text>
</comment>
<feature type="transmembrane region" description="Helical" evidence="9">
    <location>
        <begin position="87"/>
        <end position="106"/>
    </location>
</feature>
<keyword evidence="4 9" id="KW-0808">Transferase</keyword>
<dbReference type="NCBIfam" id="TIGR00546">
    <property type="entry name" value="lnt"/>
    <property type="match status" value="1"/>
</dbReference>
<dbReference type="Pfam" id="PF20154">
    <property type="entry name" value="LNT_N"/>
    <property type="match status" value="1"/>
</dbReference>
<dbReference type="InterPro" id="IPR036526">
    <property type="entry name" value="C-N_Hydrolase_sf"/>
</dbReference>
<dbReference type="CDD" id="cd07571">
    <property type="entry name" value="ALP_N-acyl_transferase"/>
    <property type="match status" value="1"/>
</dbReference>
<dbReference type="EC" id="2.3.1.269" evidence="9"/>
<organism evidence="11 12">
    <name type="scientific">Inhella crocodyli</name>
    <dbReference type="NCBI Taxonomy" id="2499851"/>
    <lineage>
        <taxon>Bacteria</taxon>
        <taxon>Pseudomonadati</taxon>
        <taxon>Pseudomonadota</taxon>
        <taxon>Betaproteobacteria</taxon>
        <taxon>Burkholderiales</taxon>
        <taxon>Sphaerotilaceae</taxon>
        <taxon>Inhella</taxon>
    </lineage>
</organism>
<feature type="transmembrane region" description="Helical" evidence="9">
    <location>
        <begin position="168"/>
        <end position="186"/>
    </location>
</feature>
<keyword evidence="3 9" id="KW-1003">Cell membrane</keyword>
<evidence type="ECO:0000256" key="6">
    <source>
        <dbReference type="ARBA" id="ARBA00022989"/>
    </source>
</evidence>
<dbReference type="HAMAP" id="MF_01148">
    <property type="entry name" value="Lnt"/>
    <property type="match status" value="1"/>
</dbReference>
<dbReference type="AlphaFoldDB" id="A0A3S2UH15"/>
<keyword evidence="8 9" id="KW-0012">Acyltransferase</keyword>
<protein>
    <recommendedName>
        <fullName evidence="9">Apolipoprotein N-acyltransferase</fullName>
        <shortName evidence="9">ALP N-acyltransferase</shortName>
        <ecNumber evidence="9">2.3.1.269</ecNumber>
    </recommendedName>
</protein>
<dbReference type="Pfam" id="PF00795">
    <property type="entry name" value="CN_hydrolase"/>
    <property type="match status" value="1"/>
</dbReference>
<dbReference type="PANTHER" id="PTHR38686">
    <property type="entry name" value="APOLIPOPROTEIN N-ACYLTRANSFERASE"/>
    <property type="match status" value="1"/>
</dbReference>
<comment type="caution">
    <text evidence="9">Lacks conserved residue(s) required for the propagation of feature annotation.</text>
</comment>
<keyword evidence="5 9" id="KW-0812">Transmembrane</keyword>
<evidence type="ECO:0000256" key="1">
    <source>
        <dbReference type="ARBA" id="ARBA00004651"/>
    </source>
</evidence>
<keyword evidence="7 9" id="KW-0472">Membrane</keyword>
<comment type="pathway">
    <text evidence="9">Protein modification; lipoprotein biosynthesis (N-acyl transfer).</text>
</comment>
<evidence type="ECO:0000256" key="5">
    <source>
        <dbReference type="ARBA" id="ARBA00022692"/>
    </source>
</evidence>
<evidence type="ECO:0000256" key="8">
    <source>
        <dbReference type="ARBA" id="ARBA00023315"/>
    </source>
</evidence>
<accession>A0A3S2UH15</accession>
<evidence type="ECO:0000259" key="10">
    <source>
        <dbReference type="PROSITE" id="PS50263"/>
    </source>
</evidence>
<comment type="caution">
    <text evidence="11">The sequence shown here is derived from an EMBL/GenBank/DDBJ whole genome shotgun (WGS) entry which is preliminary data.</text>
</comment>
<evidence type="ECO:0000256" key="9">
    <source>
        <dbReference type="HAMAP-Rule" id="MF_01148"/>
    </source>
</evidence>
<sequence>MNDRPHSPTQRWAPALPWLGLLLSAALLGLVAQVDSAWPLLFVALVPALAALHHAPSWRSALLRAWALSVAFTAAVFHWFGAALGDYSAWGTPVGLAVLLLVAPLFQPQWIAMALVRRWAATRFGAITNAAAAASAWVAVEWTGVKLLGDTLGHGLYPSAVLRQGAEWGGAASLTFLLLLCNEGLWAAWQRRRAAPSAWAPALGLALLGPLALAGFGAWSTRPLPEGPTLRVGLVQANFTQVEQQRQARGSYAVVREILDTHYAMSYDAVERQKVDAVLWTETVYPTTFGQPKSEAGAELDREIVGIVNAAGVPFVFGTYDRDRDGEYNAAAVLQPGRGLLGMYRKTHPFPLTEHVPAWLDRPWLRAALPWLGGWRPGNGARVFPLRLRDGREVVVQPLICLDDTVPTLALQGARLGAQALFTMSNDAWFTQHPRGAALHQAVAAFRSIETRLPQFRVTTNGFSAVISPTGTVVVGSRMGERTLVVGALPTAAPAPTLVVRWGDWVGAAGAFFLLLLVLRALQRALAARWPWTAEPATFAPRGTATVALLPPAVRWMTAGLRAGARLGLLGLGLAVLLDETMRVNTLAQIRAFTAVFLLPEALAWLLMRAFVAQAALVDGDLVMTQGPRSWRVRRDEVAALRPWRWPLPSAGCHLDMAQGRTRRWSLALSSPLALAREWGVPLAAAGRSPGAARWGAYLQARDAVRWGRWSHPVLKFGVLPVLLALPAFHLHQHIAYGSAIGEYLSFGLQAYLTTLGLWWAAWTIGVVLWAAALRTLIEVGSVLGAVLRPARVLGLRRWLEGSSLAALYLGLPSWLAWRIVAG</sequence>
<dbReference type="InterPro" id="IPR004563">
    <property type="entry name" value="Apolipo_AcylTrfase"/>
</dbReference>
<dbReference type="InterPro" id="IPR003010">
    <property type="entry name" value="C-N_Hydrolase"/>
</dbReference>
<feature type="transmembrane region" description="Helical" evidence="9">
    <location>
        <begin position="714"/>
        <end position="737"/>
    </location>
</feature>
<keyword evidence="6 9" id="KW-1133">Transmembrane helix</keyword>
<name>A0A3S2UH15_9BURK</name>
<evidence type="ECO:0000313" key="11">
    <source>
        <dbReference type="EMBL" id="RVT87809.1"/>
    </source>
</evidence>
<dbReference type="GO" id="GO:0005886">
    <property type="term" value="C:plasma membrane"/>
    <property type="evidence" value="ECO:0007669"/>
    <property type="project" value="UniProtKB-SubCell"/>
</dbReference>
<evidence type="ECO:0000256" key="2">
    <source>
        <dbReference type="ARBA" id="ARBA00010065"/>
    </source>
</evidence>
<comment type="similarity">
    <text evidence="2 9">Belongs to the CN hydrolase family. Apolipoprotein N-acyltransferase subfamily.</text>
</comment>
<feature type="domain" description="CN hydrolase" evidence="10">
    <location>
        <begin position="230"/>
        <end position="491"/>
    </location>
</feature>
<evidence type="ECO:0000256" key="4">
    <source>
        <dbReference type="ARBA" id="ARBA00022679"/>
    </source>
</evidence>
<dbReference type="PANTHER" id="PTHR38686:SF1">
    <property type="entry name" value="APOLIPOPROTEIN N-ACYLTRANSFERASE"/>
    <property type="match status" value="1"/>
</dbReference>
<keyword evidence="12" id="KW-1185">Reference proteome</keyword>
<dbReference type="EMBL" id="SACM01000001">
    <property type="protein sequence ID" value="RVT87809.1"/>
    <property type="molecule type" value="Genomic_DNA"/>
</dbReference>